<dbReference type="AlphaFoldDB" id="A0A6I6MN01"/>
<feature type="domain" description="AsmA" evidence="2">
    <location>
        <begin position="260"/>
        <end position="582"/>
    </location>
</feature>
<dbReference type="GO" id="GO:0005886">
    <property type="term" value="C:plasma membrane"/>
    <property type="evidence" value="ECO:0007669"/>
    <property type="project" value="TreeGrafter"/>
</dbReference>
<keyword evidence="1" id="KW-0472">Membrane</keyword>
<dbReference type="PANTHER" id="PTHR30441">
    <property type="entry name" value="DUF748 DOMAIN-CONTAINING PROTEIN"/>
    <property type="match status" value="1"/>
</dbReference>
<gene>
    <name evidence="3" type="ORF">DSM104635_01142</name>
</gene>
<proteinExistence type="predicted"/>
<evidence type="ECO:0000259" key="2">
    <source>
        <dbReference type="Pfam" id="PF05170"/>
    </source>
</evidence>
<dbReference type="Pfam" id="PF05170">
    <property type="entry name" value="AsmA"/>
    <property type="match status" value="2"/>
</dbReference>
<dbReference type="GO" id="GO:0090313">
    <property type="term" value="P:regulation of protein targeting to membrane"/>
    <property type="evidence" value="ECO:0007669"/>
    <property type="project" value="TreeGrafter"/>
</dbReference>
<dbReference type="EMBL" id="CP047045">
    <property type="protein sequence ID" value="QGZ94324.1"/>
    <property type="molecule type" value="Genomic_DNA"/>
</dbReference>
<dbReference type="InterPro" id="IPR052894">
    <property type="entry name" value="AsmA-related"/>
</dbReference>
<dbReference type="RefSeq" id="WP_158765273.1">
    <property type="nucleotide sequence ID" value="NZ_CP047045.1"/>
</dbReference>
<evidence type="ECO:0000256" key="1">
    <source>
        <dbReference type="SAM" id="Phobius"/>
    </source>
</evidence>
<keyword evidence="1" id="KW-1133">Transmembrane helix</keyword>
<evidence type="ECO:0000313" key="3">
    <source>
        <dbReference type="EMBL" id="QGZ94324.1"/>
    </source>
</evidence>
<protein>
    <submittedName>
        <fullName evidence="3">Putative assembly protein</fullName>
    </submittedName>
</protein>
<organism evidence="3 4">
    <name type="scientific">Terricaulis silvestris</name>
    <dbReference type="NCBI Taxonomy" id="2686094"/>
    <lineage>
        <taxon>Bacteria</taxon>
        <taxon>Pseudomonadati</taxon>
        <taxon>Pseudomonadota</taxon>
        <taxon>Alphaproteobacteria</taxon>
        <taxon>Caulobacterales</taxon>
        <taxon>Caulobacteraceae</taxon>
        <taxon>Terricaulis</taxon>
    </lineage>
</organism>
<keyword evidence="1" id="KW-0812">Transmembrane</keyword>
<sequence>MDTAPNPPPRSRLASARAWGVRTGARARHGAAWTWGKVAAAPWKRIGIWAGGVSGVLVIGLVLFVTFADWNALKGPISRFASTATGREIVIRGDLDVDLWSFTPDIRVSDLYIGNPRHYADRGQFALVEQADASVRLLPLFIGRLDFVRLDLNGADVSLYRSAEGISNWSSPNTGRGRQFNLPAIREFSLNEGRLRYEDDKRHLVLDATFTTAESADRRNPGRFELNGDGRINGRPFTLQLTGAPLLNVRRDRPYAFDADVNAGGTHIKADGSIQRPFDFSVWQANIEATGPDLADLYTLTGLALPNTPPYDLRGVLQRRGQTFGMPRVAGRVGDSDVRGDFTATRQRNDRLMLDGDFRSNSLDFDDLMAVLGGPPSTDSGESASAEQRQMAANLEAQGRLLPDAQLDISRVRNMDARVSYRAAHVRSERVPLRGLAVDIALNEGLLRLDPLTLELRQGRFGGAVALNAREDVPRVDLDMRLSNARIESILVFRSETPPITGALLGRVQLSGRGGSVRDAAANANGDISLVTTSGEIREAFAELTGINVTRGLGLLLSEDQGKIDIRCGVASFRVTNGVAQARSIVIDTDTMLIRGDGTVSLRNETLDLRIQGEPKEARLIRLAAPITLQGRLRSPEIGIEAGPIAGQGGLAAVLGSLIAPIAAVLPFVDPGLAEDANCAALIAGRAQPPSDG</sequence>
<dbReference type="PANTHER" id="PTHR30441:SF9">
    <property type="entry name" value="ASMA FAMILY PROTEIN YHJG"/>
    <property type="match status" value="1"/>
</dbReference>
<dbReference type="KEGG" id="tsv:DSM104635_01142"/>
<feature type="transmembrane region" description="Helical" evidence="1">
    <location>
        <begin position="46"/>
        <end position="68"/>
    </location>
</feature>
<evidence type="ECO:0000313" key="4">
    <source>
        <dbReference type="Proteomes" id="UP000431269"/>
    </source>
</evidence>
<dbReference type="Proteomes" id="UP000431269">
    <property type="component" value="Chromosome"/>
</dbReference>
<reference evidence="4" key="1">
    <citation type="submission" date="2019-12" db="EMBL/GenBank/DDBJ databases">
        <title>Complete genome of Terracaulis silvestris 0127_4.</title>
        <authorList>
            <person name="Vieira S."/>
            <person name="Riedel T."/>
            <person name="Sproer C."/>
            <person name="Pascual J."/>
            <person name="Boedeker C."/>
            <person name="Overmann J."/>
        </authorList>
    </citation>
    <scope>NUCLEOTIDE SEQUENCE [LARGE SCALE GENOMIC DNA]</scope>
    <source>
        <strain evidence="4">0127_4</strain>
    </source>
</reference>
<feature type="domain" description="AsmA" evidence="2">
    <location>
        <begin position="57"/>
        <end position="170"/>
    </location>
</feature>
<accession>A0A6I6MN01</accession>
<dbReference type="InterPro" id="IPR007844">
    <property type="entry name" value="AsmA"/>
</dbReference>
<name>A0A6I6MN01_9CAUL</name>
<keyword evidence="4" id="KW-1185">Reference proteome</keyword>